<proteinExistence type="predicted"/>
<reference evidence="2" key="1">
    <citation type="journal article" date="2015" name="Proc. Natl. Acad. Sci. U.S.A.">
        <title>Genome sequencing of adzuki bean (Vigna angularis) provides insight into high starch and low fat accumulation and domestication.</title>
        <authorList>
            <person name="Yang K."/>
            <person name="Tian Z."/>
            <person name="Chen C."/>
            <person name="Luo L."/>
            <person name="Zhao B."/>
            <person name="Wang Z."/>
            <person name="Yu L."/>
            <person name="Li Y."/>
            <person name="Sun Y."/>
            <person name="Li W."/>
            <person name="Chen Y."/>
            <person name="Li Y."/>
            <person name="Zhang Y."/>
            <person name="Ai D."/>
            <person name="Zhao J."/>
            <person name="Shang C."/>
            <person name="Ma Y."/>
            <person name="Wu B."/>
            <person name="Wang M."/>
            <person name="Gao L."/>
            <person name="Sun D."/>
            <person name="Zhang P."/>
            <person name="Guo F."/>
            <person name="Wang W."/>
            <person name="Li Y."/>
            <person name="Wang J."/>
            <person name="Varshney R.K."/>
            <person name="Wang J."/>
            <person name="Ling H.Q."/>
            <person name="Wan P."/>
        </authorList>
    </citation>
    <scope>NUCLEOTIDE SEQUENCE</scope>
    <source>
        <strain evidence="2">cv. Jingnong 6</strain>
    </source>
</reference>
<dbReference type="STRING" id="3914.A0A0L9TAP3"/>
<sequence>KAEKTFRIFQSQELELANKYSYVVSLWKRVSTVTGELRYVDVLRLLNTLEDASKRALFCNKQFNGLL</sequence>
<dbReference type="AlphaFoldDB" id="A0A0L9TAP3"/>
<organism evidence="1 2">
    <name type="scientific">Phaseolus angularis</name>
    <name type="common">Azuki bean</name>
    <name type="synonym">Vigna angularis</name>
    <dbReference type="NCBI Taxonomy" id="3914"/>
    <lineage>
        <taxon>Eukaryota</taxon>
        <taxon>Viridiplantae</taxon>
        <taxon>Streptophyta</taxon>
        <taxon>Embryophyta</taxon>
        <taxon>Tracheophyta</taxon>
        <taxon>Spermatophyta</taxon>
        <taxon>Magnoliopsida</taxon>
        <taxon>eudicotyledons</taxon>
        <taxon>Gunneridae</taxon>
        <taxon>Pentapetalae</taxon>
        <taxon>rosids</taxon>
        <taxon>fabids</taxon>
        <taxon>Fabales</taxon>
        <taxon>Fabaceae</taxon>
        <taxon>Papilionoideae</taxon>
        <taxon>50 kb inversion clade</taxon>
        <taxon>NPAAA clade</taxon>
        <taxon>indigoferoid/millettioid clade</taxon>
        <taxon>Phaseoleae</taxon>
        <taxon>Vigna</taxon>
    </lineage>
</organism>
<dbReference type="Gramene" id="KOM27194">
    <property type="protein sequence ID" value="KOM27194"/>
    <property type="gene ID" value="LR48_Vigan406s000400"/>
</dbReference>
<gene>
    <name evidence="1" type="ORF">LR48_Vigan406s000400</name>
</gene>
<accession>A0A0L9TAP3</accession>
<feature type="non-terminal residue" evidence="1">
    <location>
        <position position="1"/>
    </location>
</feature>
<protein>
    <submittedName>
        <fullName evidence="1">Uncharacterized protein</fullName>
    </submittedName>
</protein>
<name>A0A0L9TAP3_PHAAN</name>
<evidence type="ECO:0000313" key="1">
    <source>
        <dbReference type="EMBL" id="KOM27194.1"/>
    </source>
</evidence>
<evidence type="ECO:0000313" key="2">
    <source>
        <dbReference type="Proteomes" id="UP000053144"/>
    </source>
</evidence>
<dbReference type="Proteomes" id="UP000053144">
    <property type="component" value="Unassembled WGS sequence"/>
</dbReference>
<dbReference type="EMBL" id="KQ258371">
    <property type="protein sequence ID" value="KOM27194.1"/>
    <property type="molecule type" value="Genomic_DNA"/>
</dbReference>